<dbReference type="Proteomes" id="UP000223525">
    <property type="component" value="Unassembled WGS sequence"/>
</dbReference>
<evidence type="ECO:0000313" key="1">
    <source>
        <dbReference type="EMBL" id="PHH99010.1"/>
    </source>
</evidence>
<dbReference type="AlphaFoldDB" id="A0A2C6B491"/>
<protein>
    <submittedName>
        <fullName evidence="1">Uncharacterized protein</fullName>
    </submittedName>
</protein>
<accession>A0A2C6B491</accession>
<dbReference type="EMBL" id="NIRK01000001">
    <property type="protein sequence ID" value="PHH99010.1"/>
    <property type="molecule type" value="Genomic_DNA"/>
</dbReference>
<comment type="caution">
    <text evidence="1">The sequence shown here is derived from an EMBL/GenBank/DDBJ whole genome shotgun (WGS) entry which is preliminary data.</text>
</comment>
<gene>
    <name evidence="1" type="ORF">CA836_04365</name>
</gene>
<proteinExistence type="predicted"/>
<sequence>MNICWNFPSNNDGKISGISEAGIETFRGELLKSLAKEICQNSLDAVLDSKKRVLIEFKLYNIPLKEDRRISGLEEIFNLAKNYWQDNEKTMRFLEKAEKNFKKEKIRVLRISDYNTTGLTGSDKKKNSTWNNLVKSTGVSDKTGSSGGSYGIGKSAPFACSDLRTLFYNTLDKDGLQAFQGVANLVSFEKEDIVTQGTGYYGNSKDNTAIRNMDSFGGYTRKESGTDIYIIGFLDDEEWKKKVVEAILENFLISILNDNIEIKVEDVLINKENLSFLMEKYKEDIELTYEYYQVLMEKDSQPLEIEFKDLGKFKLYLLIKKDFKRKILISRSNGMKIFDRNRISSSIQFSGVCILEDEKINTYFREMETPQHDNWESDRHRNPKEAEKIKREFFAILKEKVKEKGKETILDEMDAVGVGEYLPDINDIGDNSENNRENIDNKKKKFDFKKITTIEINENNNIKEANSEEKDFVNELSENGDIEDKVGSEEHINMSDESSGIGNSDLRNDEKSETVKFSHISPSSIRIFKVFDEEEMYKMIFKLEKNTEKVIIAVSIAGEQASIPVVIKKAKDNNGKILESKFNKITVKNLIENKKYSILFSLNDNENYPVEVKMYGDKI</sequence>
<organism evidence="1 2">
    <name type="scientific">Fusobacterium nucleatum subsp. polymorphum</name>
    <name type="common">Fusobacterium polymorphum</name>
    <dbReference type="NCBI Taxonomy" id="76857"/>
    <lineage>
        <taxon>Bacteria</taxon>
        <taxon>Fusobacteriati</taxon>
        <taxon>Fusobacteriota</taxon>
        <taxon>Fusobacteriia</taxon>
        <taxon>Fusobacteriales</taxon>
        <taxon>Fusobacteriaceae</taxon>
        <taxon>Fusobacterium</taxon>
    </lineage>
</organism>
<name>A0A2C6B491_FUSNP</name>
<evidence type="ECO:0000313" key="2">
    <source>
        <dbReference type="Proteomes" id="UP000223525"/>
    </source>
</evidence>
<dbReference type="RefSeq" id="WP_098981843.1">
    <property type="nucleotide sequence ID" value="NZ_CP077116.1"/>
</dbReference>
<reference evidence="1 2" key="1">
    <citation type="submission" date="2017-06" db="EMBL/GenBank/DDBJ databases">
        <title>Draft genome sequence of Fusobacterium nucleatum subsp. polymorphum KCOM 1248 (=ChDC F113).</title>
        <authorList>
            <person name="Kook J.-K."/>
            <person name="Park S.-N."/>
            <person name="Lim Y.K."/>
            <person name="Roh H."/>
        </authorList>
    </citation>
    <scope>NUCLEOTIDE SEQUENCE [LARGE SCALE GENOMIC DNA]</scope>
    <source>
        <strain evidence="2">KCOM 1248 (ChDC F113)</strain>
    </source>
</reference>